<comment type="caution">
    <text evidence="7">The sequence shown here is derived from an EMBL/GenBank/DDBJ whole genome shotgun (WGS) entry which is preliminary data.</text>
</comment>
<evidence type="ECO:0000256" key="4">
    <source>
        <dbReference type="ARBA" id="ARBA00023014"/>
    </source>
</evidence>
<dbReference type="Pfam" id="PF04055">
    <property type="entry name" value="Radical_SAM"/>
    <property type="match status" value="1"/>
</dbReference>
<evidence type="ECO:0000256" key="2">
    <source>
        <dbReference type="ARBA" id="ARBA00022723"/>
    </source>
</evidence>
<dbReference type="InterPro" id="IPR058240">
    <property type="entry name" value="rSAM_sf"/>
</dbReference>
<keyword evidence="1" id="KW-0949">S-adenosyl-L-methionine</keyword>
<proteinExistence type="inferred from homology"/>
<dbReference type="NCBIfam" id="TIGR03978">
    <property type="entry name" value="rSAM_paired_1"/>
    <property type="match status" value="1"/>
</dbReference>
<dbReference type="Proteomes" id="UP000446719">
    <property type="component" value="Unassembled WGS sequence"/>
</dbReference>
<name>A0A845KPY6_9FIRM</name>
<dbReference type="SFLD" id="SFLDG01384">
    <property type="entry name" value="thioether_bond_formation_requi"/>
    <property type="match status" value="1"/>
</dbReference>
<dbReference type="InterPro" id="IPR013785">
    <property type="entry name" value="Aldolase_TIM"/>
</dbReference>
<dbReference type="RefSeq" id="WP_161159199.1">
    <property type="nucleotide sequence ID" value="NZ_WWSB01000008.1"/>
</dbReference>
<accession>A0A845KPY6</accession>
<keyword evidence="2" id="KW-0479">Metal-binding</keyword>
<evidence type="ECO:0000259" key="6">
    <source>
        <dbReference type="Pfam" id="PF04055"/>
    </source>
</evidence>
<evidence type="ECO:0000256" key="3">
    <source>
        <dbReference type="ARBA" id="ARBA00023004"/>
    </source>
</evidence>
<dbReference type="CDD" id="cd01335">
    <property type="entry name" value="Radical_SAM"/>
    <property type="match status" value="1"/>
</dbReference>
<dbReference type="PANTHER" id="PTHR43273:SF3">
    <property type="entry name" value="ANAEROBIC SULFATASE-MATURATING ENZYME HOMOLOG ASLB-RELATED"/>
    <property type="match status" value="1"/>
</dbReference>
<dbReference type="GO" id="GO:0051536">
    <property type="term" value="F:iron-sulfur cluster binding"/>
    <property type="evidence" value="ECO:0007669"/>
    <property type="project" value="UniProtKB-KW"/>
</dbReference>
<dbReference type="GO" id="GO:0016491">
    <property type="term" value="F:oxidoreductase activity"/>
    <property type="evidence" value="ECO:0007669"/>
    <property type="project" value="InterPro"/>
</dbReference>
<evidence type="ECO:0000256" key="5">
    <source>
        <dbReference type="ARBA" id="ARBA00023601"/>
    </source>
</evidence>
<evidence type="ECO:0000313" key="8">
    <source>
        <dbReference type="Proteomes" id="UP000446719"/>
    </source>
</evidence>
<evidence type="ECO:0000313" key="7">
    <source>
        <dbReference type="EMBL" id="MZK18063.1"/>
    </source>
</evidence>
<dbReference type="Gene3D" id="3.20.20.70">
    <property type="entry name" value="Aldolase class I"/>
    <property type="match status" value="1"/>
</dbReference>
<gene>
    <name evidence="7" type="primary">hxsB</name>
    <name evidence="7" type="ORF">GT565_08060</name>
</gene>
<feature type="domain" description="Radical SAM core" evidence="6">
    <location>
        <begin position="90"/>
        <end position="234"/>
    </location>
</feature>
<dbReference type="GO" id="GO:0046872">
    <property type="term" value="F:metal ion binding"/>
    <property type="evidence" value="ECO:0007669"/>
    <property type="project" value="UniProtKB-KW"/>
</dbReference>
<keyword evidence="4" id="KW-0411">Iron-sulfur</keyword>
<dbReference type="InterPro" id="IPR007197">
    <property type="entry name" value="rSAM"/>
</dbReference>
<dbReference type="SFLD" id="SFLDS00029">
    <property type="entry name" value="Radical_SAM"/>
    <property type="match status" value="2"/>
</dbReference>
<dbReference type="SFLD" id="SFLDG01067">
    <property type="entry name" value="SPASM/twitch_domain_containing"/>
    <property type="match status" value="2"/>
</dbReference>
<dbReference type="SFLD" id="SFLDG01386">
    <property type="entry name" value="main_SPASM_domain-containing"/>
    <property type="match status" value="2"/>
</dbReference>
<dbReference type="InterPro" id="IPR023867">
    <property type="entry name" value="Sulphatase_maturase_rSAM"/>
</dbReference>
<dbReference type="InterPro" id="IPR024023">
    <property type="entry name" value="rSAM_paired_HxsB"/>
</dbReference>
<comment type="similarity">
    <text evidence="5">Belongs to the radical SAM superfamily. Anaerobic sulfatase-maturating enzyme family.</text>
</comment>
<dbReference type="PANTHER" id="PTHR43273">
    <property type="entry name" value="ANAEROBIC SULFATASE-MATURATING ENZYME HOMOLOG ASLB-RELATED"/>
    <property type="match status" value="1"/>
</dbReference>
<dbReference type="EMBL" id="WWSB01000008">
    <property type="protein sequence ID" value="MZK18063.1"/>
    <property type="molecule type" value="Genomic_DNA"/>
</dbReference>
<dbReference type="SFLD" id="SFLDG01072">
    <property type="entry name" value="dehydrogenase_like"/>
    <property type="match status" value="1"/>
</dbReference>
<keyword evidence="3" id="KW-0408">Iron</keyword>
<reference evidence="7 8" key="1">
    <citation type="journal article" date="2019" name="Nat. Med.">
        <title>A library of human gut bacterial isolates paired with longitudinal multiomics data enables mechanistic microbiome research.</title>
        <authorList>
            <person name="Poyet M."/>
            <person name="Groussin M."/>
            <person name="Gibbons S.M."/>
            <person name="Avila-Pacheco J."/>
            <person name="Jiang X."/>
            <person name="Kearney S.M."/>
            <person name="Perrotta A.R."/>
            <person name="Berdy B."/>
            <person name="Zhao S."/>
            <person name="Lieberman T.D."/>
            <person name="Swanson P.K."/>
            <person name="Smith M."/>
            <person name="Roesemann S."/>
            <person name="Alexander J.E."/>
            <person name="Rich S.A."/>
            <person name="Livny J."/>
            <person name="Vlamakis H."/>
            <person name="Clish C."/>
            <person name="Bullock K."/>
            <person name="Deik A."/>
            <person name="Scott J."/>
            <person name="Pierce K.A."/>
            <person name="Xavier R.J."/>
            <person name="Alm E.J."/>
        </authorList>
    </citation>
    <scope>NUCLEOTIDE SEQUENCE [LARGE SCALE GENOMIC DNA]</scope>
    <source>
        <strain evidence="7 8">BIOML-A7</strain>
    </source>
</reference>
<sequence length="464" mass="54004">MKINYFNFKPWKNKWLITNEQGRYAIVPNEEFQNLIHGRYEQISEEFLEELKRKYFIFDENEDVFVERVKEPYREMKRYIFSATCLHIFVLTNQCNMCCVYCQAQDSAHTKKGKMTKEIAQKAVDIALQSPERRLDFEFQGGEPLVNFDIIRFIVEYADKYCNDKEIHYSVVTNTLLLNDEMIAYFKEHEISVSTSLDGNASVHNDNRPQINGEETFDIVKKNVKRLQDAQVSVGAIQTTTKKSLRYGKDIVDTYCNMGLHSLFLRPLTPLGYAREQWGEIGYTPEEFIEFYKRTLGYIIDKNKNGYYIQEGHACIFLAKILRGYAQNYMELRSPCGAAVGQMAYYYDGNIYTCDEGRMIAEMGDSTFCLGNVQEDDYDSLIDGRTCRVTCQASVLEGLPSCCDCVYHPYCGVCPVINLAMENNIYERHANNYRCKIYKGILDTLFEFLEKDKDVIGIFRSWIE</sequence>
<evidence type="ECO:0000256" key="1">
    <source>
        <dbReference type="ARBA" id="ARBA00022691"/>
    </source>
</evidence>
<dbReference type="SUPFAM" id="SSF102114">
    <property type="entry name" value="Radical SAM enzymes"/>
    <property type="match status" value="1"/>
</dbReference>
<protein>
    <submittedName>
        <fullName evidence="7">His-Xaa-Ser system radical SAM maturase HxsB</fullName>
    </submittedName>
</protein>
<dbReference type="AlphaFoldDB" id="A0A845KPY6"/>
<organism evidence="7 8">
    <name type="scientific">Dorea longicatena</name>
    <dbReference type="NCBI Taxonomy" id="88431"/>
    <lineage>
        <taxon>Bacteria</taxon>
        <taxon>Bacillati</taxon>
        <taxon>Bacillota</taxon>
        <taxon>Clostridia</taxon>
        <taxon>Lachnospirales</taxon>
        <taxon>Lachnospiraceae</taxon>
        <taxon>Dorea</taxon>
    </lineage>
</organism>